<dbReference type="Gene3D" id="3.30.420.40">
    <property type="match status" value="1"/>
</dbReference>
<protein>
    <submittedName>
        <fullName evidence="2">Hydantoinase/oxoprolinase family protein</fullName>
    </submittedName>
</protein>
<dbReference type="EMBL" id="JBHTMC010000036">
    <property type="protein sequence ID" value="MFD1265742.1"/>
    <property type="molecule type" value="Genomic_DNA"/>
</dbReference>
<organism evidence="2 3">
    <name type="scientific">Thauera mechernichensis</name>
    <dbReference type="NCBI Taxonomy" id="82788"/>
    <lineage>
        <taxon>Bacteria</taxon>
        <taxon>Pseudomonadati</taxon>
        <taxon>Pseudomonadota</taxon>
        <taxon>Betaproteobacteria</taxon>
        <taxon>Rhodocyclales</taxon>
        <taxon>Zoogloeaceae</taxon>
        <taxon>Thauera</taxon>
    </lineage>
</organism>
<evidence type="ECO:0000313" key="2">
    <source>
        <dbReference type="EMBL" id="MFD1265742.1"/>
    </source>
</evidence>
<dbReference type="Pfam" id="PF01968">
    <property type="entry name" value="Hydantoinase_A"/>
    <property type="match status" value="1"/>
</dbReference>
<gene>
    <name evidence="2" type="ORF">ACFQ4M_19370</name>
</gene>
<comment type="caution">
    <text evidence="2">The sequence shown here is derived from an EMBL/GenBank/DDBJ whole genome shotgun (WGS) entry which is preliminary data.</text>
</comment>
<keyword evidence="3" id="KW-1185">Reference proteome</keyword>
<dbReference type="NCBIfam" id="TIGR03123">
    <property type="entry name" value="one_C_unchar_1"/>
    <property type="match status" value="1"/>
</dbReference>
<dbReference type="RefSeq" id="WP_277835008.1">
    <property type="nucleotide sequence ID" value="NZ_JARQZE010000019.1"/>
</dbReference>
<dbReference type="InterPro" id="IPR002756">
    <property type="entry name" value="MfnF"/>
</dbReference>
<evidence type="ECO:0000313" key="3">
    <source>
        <dbReference type="Proteomes" id="UP001597158"/>
    </source>
</evidence>
<reference evidence="3" key="1">
    <citation type="journal article" date="2019" name="Int. J. Syst. Evol. Microbiol.">
        <title>The Global Catalogue of Microorganisms (GCM) 10K type strain sequencing project: providing services to taxonomists for standard genome sequencing and annotation.</title>
        <authorList>
            <consortium name="The Broad Institute Genomics Platform"/>
            <consortium name="The Broad Institute Genome Sequencing Center for Infectious Disease"/>
            <person name="Wu L."/>
            <person name="Ma J."/>
        </authorList>
    </citation>
    <scope>NUCLEOTIDE SEQUENCE [LARGE SCALE GENOMIC DNA]</scope>
    <source>
        <strain evidence="3">CCUG 48884</strain>
    </source>
</reference>
<accession>A0ABW3WI57</accession>
<dbReference type="Gene3D" id="3.30.420.190">
    <property type="entry name" value="conserved archaeal protein q6m145"/>
    <property type="match status" value="1"/>
</dbReference>
<evidence type="ECO:0000259" key="1">
    <source>
        <dbReference type="Pfam" id="PF01968"/>
    </source>
</evidence>
<name>A0ABW3WI57_9RHOO</name>
<dbReference type="InterPro" id="IPR002821">
    <property type="entry name" value="Hydantoinase_A"/>
</dbReference>
<proteinExistence type="predicted"/>
<dbReference type="Proteomes" id="UP001597158">
    <property type="component" value="Unassembled WGS sequence"/>
</dbReference>
<feature type="domain" description="Hydantoinase A/oxoprolinase" evidence="1">
    <location>
        <begin position="88"/>
        <end position="348"/>
    </location>
</feature>
<sequence>MPPPNLPDTLGPDAALVVPPSKGAAGTSAPLIGWDIGGAHVKASLLEAGTVTAIGQWATPLWKGLAHLDAALHAARARWPAFAHARHAVTMTAEMTDLFADREAGVRALCAHLADCLGTATRFYAGDAGWVDASAAAAHWPAVASANWLATATLVAHALPDAVLVDIGSTTTDLIAIRAGRPAPCGRSDAARLASGELVYLGVVRSPLCALARRIRFRGQACNVMNEFFATTADVFRLTGELDPAHDHYPAADNGARDAAGSRLRLARMIGHDARDAGTDDWDDFARRWRALMLAEIRRNLERVIRAAALPAGTPLVGAGCGAFLVGELGEALGHPTVGFDALARVAPAYRDWARVCAPSVAVAQLAGDADLATAPGASPRTATAPAAEPPCAS</sequence>